<evidence type="ECO:0000259" key="8">
    <source>
        <dbReference type="Pfam" id="PF25183"/>
    </source>
</evidence>
<keyword evidence="2" id="KW-0813">Transport</keyword>
<dbReference type="SUPFAM" id="SSF56935">
    <property type="entry name" value="Porins"/>
    <property type="match status" value="1"/>
</dbReference>
<evidence type="ECO:0000313" key="9">
    <source>
        <dbReference type="EMBL" id="GLQ94321.1"/>
    </source>
</evidence>
<dbReference type="PANTHER" id="PTHR30069:SF46">
    <property type="entry name" value="OAR PROTEIN"/>
    <property type="match status" value="1"/>
</dbReference>
<dbReference type="InterPro" id="IPR057601">
    <property type="entry name" value="Oar-like_b-barrel"/>
</dbReference>
<dbReference type="InterPro" id="IPR037066">
    <property type="entry name" value="Plug_dom_sf"/>
</dbReference>
<proteinExistence type="predicted"/>
<comment type="subcellular location">
    <subcellularLocation>
        <location evidence="1">Cell outer membrane</location>
        <topology evidence="1">Multi-pass membrane protein</topology>
    </subcellularLocation>
</comment>
<reference evidence="10" key="1">
    <citation type="journal article" date="2019" name="Int. J. Syst. Evol. Microbiol.">
        <title>The Global Catalogue of Microorganisms (GCM) 10K type strain sequencing project: providing services to taxonomists for standard genome sequencing and annotation.</title>
        <authorList>
            <consortium name="The Broad Institute Genomics Platform"/>
            <consortium name="The Broad Institute Genome Sequencing Center for Infectious Disease"/>
            <person name="Wu L."/>
            <person name="Ma J."/>
        </authorList>
    </citation>
    <scope>NUCLEOTIDE SEQUENCE [LARGE SCALE GENOMIC DNA]</scope>
    <source>
        <strain evidence="10">NBRC 111980</strain>
    </source>
</reference>
<organism evidence="9 10">
    <name type="scientific">Dyella acidisoli</name>
    <dbReference type="NCBI Taxonomy" id="1867834"/>
    <lineage>
        <taxon>Bacteria</taxon>
        <taxon>Pseudomonadati</taxon>
        <taxon>Pseudomonadota</taxon>
        <taxon>Gammaproteobacteria</taxon>
        <taxon>Lysobacterales</taxon>
        <taxon>Rhodanobacteraceae</taxon>
        <taxon>Dyella</taxon>
    </lineage>
</organism>
<sequence length="1020" mass="110645">MYANKIKCRSKSGTTGSIAFFSGGRGGLRQQKLAWIIAGLLISAGAHGQSTTGNIYGQVPAEKDLSVVVRSDTGLTREIAIDGNGHYNATQLPVGNYTVSLMRSGKVLETHDNVALRVGVGVNVSFTQPVAAKELSGVNVSANGVPPIDVSSVDSRTVITAKQLAALPLPRTAEAAALLAPGAVIDSGGFVSTTGVPLVSFGGSSVEENAYYINGFNTTDPYLGQGGITLPYGSIDQEEVYTGGYSAQYGRSDGGVLNMIGKSGTNEWHFGGQLLYEPEGLRSDQRNTYYNNGLPPSPVAGNLFDPNSKNTRWTSVYDAYVGGPIIKDKLFFFVSAEMSDEGQHSVNNVTAGTAENSMTHLPKWYAKVNWNITDTNLLELTGASSKEEQYGSLYNYDYNNLKESSFRGFANNTKSGGDMLSAKFTSYITDDLTFTALYGKMKSFNYSIPVDYNPDATYIGGATFQNPAYNGGVPNNGSQTISSISNPYYHTRNLRVSLSYVLGRHTITAGIDNLVSGAFEQGNDSSGPGYTWNYGYTPNPTVPLIPALGVGALANYPNGASGYYVSKNMFIGGANLLTKQRAEYIEDQWQVSDRWLVSLGLRNDGFQDLNAAGKAYMAQTKPQWAPRLGFSWDVNGDGSFKVYGNVGRYYLGAPLAPGGPANGYISTQQYYTYGGIAADGTPTGLTQVSPPVSADNAFGQTPDPRTITVQKLKAENQDEFILGFTKTLGPSWIYGAKFTRRILRHDIDDYCDIQTVINKAASLGITDVNNASCYYINPGQANTFAVEDPNGVFHNVTLTNAEMGFPSMVRKYYGLETFLEHPFDGHWYGKIDYLFSRSYGNNEGMGQTNIQALAETQNTYWDFPQLMQYGIGPQGEDHTHQIKMYGYYQITPEWQVSANLALVSGGPKYCLGLYGPNQTDPVGYGSLYQWCGGMPSPPGAAGRLPWAKQLDVGVRYRPVFAANKLAFSLDVINLFNGQAPLNEYPEYNTGTVPAAPNPQYGTPMVLQQPRYVRFGITYDY</sequence>
<evidence type="ECO:0000256" key="6">
    <source>
        <dbReference type="ARBA" id="ARBA00023237"/>
    </source>
</evidence>
<dbReference type="Gene3D" id="2.40.170.20">
    <property type="entry name" value="TonB-dependent receptor, beta-barrel domain"/>
    <property type="match status" value="1"/>
</dbReference>
<keyword evidence="10" id="KW-1185">Reference proteome</keyword>
<keyword evidence="4" id="KW-0812">Transmembrane</keyword>
<dbReference type="Proteomes" id="UP001156670">
    <property type="component" value="Unassembled WGS sequence"/>
</dbReference>
<keyword evidence="3" id="KW-1134">Transmembrane beta strand</keyword>
<feature type="domain" description="TonB-dependent receptor plug" evidence="7">
    <location>
        <begin position="154"/>
        <end position="254"/>
    </location>
</feature>
<keyword evidence="5" id="KW-0472">Membrane</keyword>
<evidence type="ECO:0000256" key="5">
    <source>
        <dbReference type="ARBA" id="ARBA00023136"/>
    </source>
</evidence>
<dbReference type="PANTHER" id="PTHR30069">
    <property type="entry name" value="TONB-DEPENDENT OUTER MEMBRANE RECEPTOR"/>
    <property type="match status" value="1"/>
</dbReference>
<name>A0ABQ5XSD1_9GAMM</name>
<feature type="domain" description="TonB-dependent transporter Oar-like beta-barrel" evidence="8">
    <location>
        <begin position="612"/>
        <end position="890"/>
    </location>
</feature>
<evidence type="ECO:0000256" key="3">
    <source>
        <dbReference type="ARBA" id="ARBA00022452"/>
    </source>
</evidence>
<gene>
    <name evidence="9" type="primary">oar_7</name>
    <name evidence="9" type="ORF">GCM10007901_32730</name>
</gene>
<dbReference type="InterPro" id="IPR039426">
    <property type="entry name" value="TonB-dep_rcpt-like"/>
</dbReference>
<evidence type="ECO:0000313" key="10">
    <source>
        <dbReference type="Proteomes" id="UP001156670"/>
    </source>
</evidence>
<comment type="caution">
    <text evidence="9">The sequence shown here is derived from an EMBL/GenBank/DDBJ whole genome shotgun (WGS) entry which is preliminary data.</text>
</comment>
<dbReference type="Pfam" id="PF25183">
    <property type="entry name" value="OMP_b-brl_4"/>
    <property type="match status" value="2"/>
</dbReference>
<evidence type="ECO:0000256" key="1">
    <source>
        <dbReference type="ARBA" id="ARBA00004571"/>
    </source>
</evidence>
<evidence type="ECO:0000256" key="2">
    <source>
        <dbReference type="ARBA" id="ARBA00022448"/>
    </source>
</evidence>
<keyword evidence="6" id="KW-0998">Cell outer membrane</keyword>
<dbReference type="Gene3D" id="2.170.130.10">
    <property type="entry name" value="TonB-dependent receptor, plug domain"/>
    <property type="match status" value="1"/>
</dbReference>
<accession>A0ABQ5XSD1</accession>
<dbReference type="Pfam" id="PF07715">
    <property type="entry name" value="Plug"/>
    <property type="match status" value="1"/>
</dbReference>
<evidence type="ECO:0000259" key="7">
    <source>
        <dbReference type="Pfam" id="PF07715"/>
    </source>
</evidence>
<dbReference type="InterPro" id="IPR036942">
    <property type="entry name" value="Beta-barrel_TonB_sf"/>
</dbReference>
<dbReference type="InterPro" id="IPR012910">
    <property type="entry name" value="Plug_dom"/>
</dbReference>
<evidence type="ECO:0000256" key="4">
    <source>
        <dbReference type="ARBA" id="ARBA00022692"/>
    </source>
</evidence>
<dbReference type="EMBL" id="BSOB01000046">
    <property type="protein sequence ID" value="GLQ94321.1"/>
    <property type="molecule type" value="Genomic_DNA"/>
</dbReference>
<feature type="domain" description="TonB-dependent transporter Oar-like beta-barrel" evidence="8">
    <location>
        <begin position="346"/>
        <end position="610"/>
    </location>
</feature>
<protein>
    <submittedName>
        <fullName evidence="9">Oar protein</fullName>
    </submittedName>
</protein>